<evidence type="ECO:0000259" key="2">
    <source>
        <dbReference type="PROSITE" id="PS51819"/>
    </source>
</evidence>
<dbReference type="RefSeq" id="WP_075526296.1">
    <property type="nucleotide sequence ID" value="NZ_CP017560.1"/>
</dbReference>
<dbReference type="Pfam" id="PF00903">
    <property type="entry name" value="Glyoxalase"/>
    <property type="match status" value="2"/>
</dbReference>
<name>A0A1D8JBX2_9BACL</name>
<dbReference type="NCBIfam" id="TIGR03211">
    <property type="entry name" value="catechol_2_3"/>
    <property type="match status" value="1"/>
</dbReference>
<dbReference type="InterPro" id="IPR029068">
    <property type="entry name" value="Glyas_Bleomycin-R_OHBP_Dase"/>
</dbReference>
<dbReference type="InterPro" id="IPR004360">
    <property type="entry name" value="Glyas_Fos-R_dOase_dom"/>
</dbReference>
<gene>
    <name evidence="3" type="ORF">BI350_00170</name>
</gene>
<protein>
    <submittedName>
        <fullName evidence="3">Catechol 2,3-dioxygenase</fullName>
    </submittedName>
</protein>
<evidence type="ECO:0000256" key="1">
    <source>
        <dbReference type="ARBA" id="ARBA00022737"/>
    </source>
</evidence>
<dbReference type="GO" id="GO:0008198">
    <property type="term" value="F:ferrous iron binding"/>
    <property type="evidence" value="ECO:0007669"/>
    <property type="project" value="InterPro"/>
</dbReference>
<dbReference type="CDD" id="cd09013">
    <property type="entry name" value="BphC-JF8_N_like"/>
    <property type="match status" value="1"/>
</dbReference>
<dbReference type="CDD" id="cd09014">
    <property type="entry name" value="BphC-JF8_C_like"/>
    <property type="match status" value="1"/>
</dbReference>
<dbReference type="InterPro" id="IPR037523">
    <property type="entry name" value="VOC_core"/>
</dbReference>
<dbReference type="AlphaFoldDB" id="A0A1D8JBX2"/>
<feature type="domain" description="VOC" evidence="2">
    <location>
        <begin position="150"/>
        <end position="271"/>
    </location>
</feature>
<dbReference type="SUPFAM" id="SSF54593">
    <property type="entry name" value="Glyoxalase/Bleomycin resistance protein/Dihydroxybiphenyl dioxygenase"/>
    <property type="match status" value="1"/>
</dbReference>
<dbReference type="EMBL" id="CP017560">
    <property type="protein sequence ID" value="AOV06206.1"/>
    <property type="molecule type" value="Genomic_DNA"/>
</dbReference>
<sequence length="323" mass="36727">MANFDVAQLAHVELFSPKPEETVKFFTDLMGLQVTEKQGQSVYLRAYEDFYHHTLKITEAKEAGMAHTAWRASSKEALERRVQSLEKSGYGKGWNKGDLGHGPAYEFQTPDGHNMELLWDVEYYEAPEDQKTKLKSRPQKRPNIGVPARRLDHVNLMTSDVTKNKNFMIDELGFKLREHVVLDNGAELGAWLSVSPLVHEIAVMADQGGHKGRFHHIAYWYGYPQHLMDLADLFAENGIEIESGPAKHGVSQAYFMYVYEPGGNRVELFGDSGYLIQDPDWKPVKWTEDSLAEAIVWYGGDLPEQYFTYGTPNKESKIILPIS</sequence>
<dbReference type="InterPro" id="IPR017624">
    <property type="entry name" value="Catechol_2-3_dOase"/>
</dbReference>
<keyword evidence="4" id="KW-1185">Reference proteome</keyword>
<keyword evidence="1" id="KW-0677">Repeat</keyword>
<keyword evidence="3" id="KW-0560">Oxidoreductase</keyword>
<accession>A0A1D8JBX2</accession>
<dbReference type="InterPro" id="IPR050383">
    <property type="entry name" value="GlyoxalaseI/FosfomycinResist"/>
</dbReference>
<dbReference type="GO" id="GO:0018577">
    <property type="term" value="F:catechol 2,3-dioxygenase activity"/>
    <property type="evidence" value="ECO:0007669"/>
    <property type="project" value="InterPro"/>
</dbReference>
<dbReference type="PANTHER" id="PTHR21366:SF19">
    <property type="entry name" value="METAPYROCATECHASE"/>
    <property type="match status" value="1"/>
</dbReference>
<evidence type="ECO:0000313" key="4">
    <source>
        <dbReference type="Proteomes" id="UP000185746"/>
    </source>
</evidence>
<organism evidence="3 4">
    <name type="scientific">Sporosarcina ureilytica</name>
    <dbReference type="NCBI Taxonomy" id="298596"/>
    <lineage>
        <taxon>Bacteria</taxon>
        <taxon>Bacillati</taxon>
        <taxon>Bacillota</taxon>
        <taxon>Bacilli</taxon>
        <taxon>Bacillales</taxon>
        <taxon>Caryophanaceae</taxon>
        <taxon>Sporosarcina</taxon>
    </lineage>
</organism>
<dbReference type="PROSITE" id="PS51819">
    <property type="entry name" value="VOC"/>
    <property type="match status" value="2"/>
</dbReference>
<evidence type="ECO:0000313" key="3">
    <source>
        <dbReference type="EMBL" id="AOV06206.1"/>
    </source>
</evidence>
<dbReference type="KEGG" id="surl:BI350_00170"/>
<proteinExistence type="predicted"/>
<dbReference type="PANTHER" id="PTHR21366">
    <property type="entry name" value="GLYOXALASE FAMILY PROTEIN"/>
    <property type="match status" value="1"/>
</dbReference>
<keyword evidence="3" id="KW-0223">Dioxygenase</keyword>
<dbReference type="Gene3D" id="3.10.180.10">
    <property type="entry name" value="2,3-Dihydroxybiphenyl 1,2-Dioxygenase, domain 1"/>
    <property type="match status" value="2"/>
</dbReference>
<dbReference type="Proteomes" id="UP000185746">
    <property type="component" value="Chromosome"/>
</dbReference>
<reference evidence="3 4" key="1">
    <citation type="submission" date="2016-09" db="EMBL/GenBank/DDBJ databases">
        <title>Complete genome sequence of the Lysinibacillus sphaericus LMG 22257, a specie of Bacillus with ureolytic activity that can effectively biodeposit calcium carbonate.</title>
        <authorList>
            <person name="Yan W."/>
        </authorList>
    </citation>
    <scope>NUCLEOTIDE SEQUENCE [LARGE SCALE GENOMIC DNA]</scope>
    <source>
        <strain evidence="3 4">LMG 22257</strain>
    </source>
</reference>
<feature type="domain" description="VOC" evidence="2">
    <location>
        <begin position="8"/>
        <end position="120"/>
    </location>
</feature>